<keyword evidence="11" id="KW-1185">Reference proteome</keyword>
<feature type="region of interest" description="Disordered" evidence="8">
    <location>
        <begin position="1"/>
        <end position="25"/>
    </location>
</feature>
<dbReference type="GO" id="GO:0006979">
    <property type="term" value="P:response to oxidative stress"/>
    <property type="evidence" value="ECO:0007669"/>
    <property type="project" value="InterPro"/>
</dbReference>
<dbReference type="OrthoDB" id="9802944at2"/>
<dbReference type="InterPro" id="IPR047057">
    <property type="entry name" value="MerR_fam"/>
</dbReference>
<sequence>MSKSISGPGAGHKGVRSGAAEEVGAKDGGSDAWIAIGELARRSGVPASALRFYEERGLIAGGRSAAGRRQYPRHVLRRVGFIRAAQAVGLALDEIAAALASLPEGRTPTKADWQRLSAGWAPLLDARIAALTRLRDQLGACIGCGCLSLKSCRLYNPLDRASLRGSGPRYLLGDKPVSG</sequence>
<evidence type="ECO:0000256" key="5">
    <source>
        <dbReference type="ARBA" id="ARBA00023015"/>
    </source>
</evidence>
<dbReference type="Proteomes" id="UP000295357">
    <property type="component" value="Unassembled WGS sequence"/>
</dbReference>
<keyword evidence="3" id="KW-0408">Iron</keyword>
<evidence type="ECO:0000256" key="1">
    <source>
        <dbReference type="ARBA" id="ARBA00022714"/>
    </source>
</evidence>
<dbReference type="PANTHER" id="PTHR30204">
    <property type="entry name" value="REDOX-CYCLING DRUG-SENSING TRANSCRIPTIONAL ACTIVATOR SOXR"/>
    <property type="match status" value="1"/>
</dbReference>
<dbReference type="GO" id="GO:0051537">
    <property type="term" value="F:2 iron, 2 sulfur cluster binding"/>
    <property type="evidence" value="ECO:0007669"/>
    <property type="project" value="UniProtKB-KW"/>
</dbReference>
<dbReference type="CDD" id="cd01110">
    <property type="entry name" value="HTH_SoxR"/>
    <property type="match status" value="1"/>
</dbReference>
<dbReference type="InterPro" id="IPR009061">
    <property type="entry name" value="DNA-bd_dom_put_sf"/>
</dbReference>
<name>A0A4R6NAR2_9BURK</name>
<keyword evidence="4" id="KW-0411">Iron-sulfur</keyword>
<dbReference type="Gene3D" id="1.10.1660.10">
    <property type="match status" value="1"/>
</dbReference>
<dbReference type="PANTHER" id="PTHR30204:SF0">
    <property type="entry name" value="REDOX-SENSITIVE TRANSCRIPTIONAL ACTIVATOR SOXR"/>
    <property type="match status" value="1"/>
</dbReference>
<dbReference type="NCBIfam" id="TIGR01950">
    <property type="entry name" value="SoxR"/>
    <property type="match status" value="1"/>
</dbReference>
<evidence type="ECO:0000256" key="4">
    <source>
        <dbReference type="ARBA" id="ARBA00023014"/>
    </source>
</evidence>
<dbReference type="InterPro" id="IPR010211">
    <property type="entry name" value="Redox-sen_tscrpt-act_SoxR"/>
</dbReference>
<dbReference type="RefSeq" id="WP_133601524.1">
    <property type="nucleotide sequence ID" value="NZ_JAUFPJ010000005.1"/>
</dbReference>
<dbReference type="PROSITE" id="PS50937">
    <property type="entry name" value="HTH_MERR_2"/>
    <property type="match status" value="1"/>
</dbReference>
<gene>
    <name evidence="10" type="ORF">DFR39_10142</name>
</gene>
<dbReference type="InterPro" id="IPR015358">
    <property type="entry name" value="Tscrpt_reg_MerR_DNA-bd"/>
</dbReference>
<evidence type="ECO:0000256" key="3">
    <source>
        <dbReference type="ARBA" id="ARBA00023004"/>
    </source>
</evidence>
<evidence type="ECO:0000256" key="2">
    <source>
        <dbReference type="ARBA" id="ARBA00022723"/>
    </source>
</evidence>
<keyword evidence="5" id="KW-0805">Transcription regulation</keyword>
<comment type="caution">
    <text evidence="10">The sequence shown here is derived from an EMBL/GenBank/DDBJ whole genome shotgun (WGS) entry which is preliminary data.</text>
</comment>
<dbReference type="Pfam" id="PF09278">
    <property type="entry name" value="MerR-DNA-bind"/>
    <property type="match status" value="1"/>
</dbReference>
<accession>A0A4R6NAR2</accession>
<dbReference type="AlphaFoldDB" id="A0A4R6NAR2"/>
<dbReference type="GO" id="GO:0046872">
    <property type="term" value="F:metal ion binding"/>
    <property type="evidence" value="ECO:0007669"/>
    <property type="project" value="UniProtKB-KW"/>
</dbReference>
<proteinExistence type="predicted"/>
<dbReference type="GO" id="GO:0003700">
    <property type="term" value="F:DNA-binding transcription factor activity"/>
    <property type="evidence" value="ECO:0007669"/>
    <property type="project" value="InterPro"/>
</dbReference>
<keyword evidence="7" id="KW-0804">Transcription</keyword>
<evidence type="ECO:0000256" key="6">
    <source>
        <dbReference type="ARBA" id="ARBA00023125"/>
    </source>
</evidence>
<keyword evidence="2" id="KW-0479">Metal-binding</keyword>
<feature type="domain" description="HTH merR-type" evidence="9">
    <location>
        <begin position="36"/>
        <end position="101"/>
    </location>
</feature>
<organism evidence="10 11">
    <name type="scientific">Roseateles asaccharophilus</name>
    <dbReference type="NCBI Taxonomy" id="582607"/>
    <lineage>
        <taxon>Bacteria</taxon>
        <taxon>Pseudomonadati</taxon>
        <taxon>Pseudomonadota</taxon>
        <taxon>Betaproteobacteria</taxon>
        <taxon>Burkholderiales</taxon>
        <taxon>Sphaerotilaceae</taxon>
        <taxon>Roseateles</taxon>
    </lineage>
</organism>
<dbReference type="SUPFAM" id="SSF46955">
    <property type="entry name" value="Putative DNA-binding domain"/>
    <property type="match status" value="1"/>
</dbReference>
<dbReference type="EMBL" id="SNXE01000001">
    <property type="protein sequence ID" value="TDP12570.1"/>
    <property type="molecule type" value="Genomic_DNA"/>
</dbReference>
<evidence type="ECO:0000313" key="11">
    <source>
        <dbReference type="Proteomes" id="UP000295357"/>
    </source>
</evidence>
<protein>
    <submittedName>
        <fullName evidence="10">MerR family redox-sensitive transcriptional activator SoxR</fullName>
    </submittedName>
</protein>
<reference evidence="10 11" key="1">
    <citation type="submission" date="2019-03" db="EMBL/GenBank/DDBJ databases">
        <title>Genomic Encyclopedia of Type Strains, Phase IV (KMG-IV): sequencing the most valuable type-strain genomes for metagenomic binning, comparative biology and taxonomic classification.</title>
        <authorList>
            <person name="Goeker M."/>
        </authorList>
    </citation>
    <scope>NUCLEOTIDE SEQUENCE [LARGE SCALE GENOMIC DNA]</scope>
    <source>
        <strain evidence="10 11">DSM 25082</strain>
    </source>
</reference>
<evidence type="ECO:0000313" key="10">
    <source>
        <dbReference type="EMBL" id="TDP12570.1"/>
    </source>
</evidence>
<evidence type="ECO:0000256" key="8">
    <source>
        <dbReference type="SAM" id="MobiDB-lite"/>
    </source>
</evidence>
<keyword evidence="6" id="KW-0238">DNA-binding</keyword>
<dbReference type="GO" id="GO:0003677">
    <property type="term" value="F:DNA binding"/>
    <property type="evidence" value="ECO:0007669"/>
    <property type="project" value="UniProtKB-KW"/>
</dbReference>
<dbReference type="Pfam" id="PF00376">
    <property type="entry name" value="MerR"/>
    <property type="match status" value="1"/>
</dbReference>
<evidence type="ECO:0000256" key="7">
    <source>
        <dbReference type="ARBA" id="ARBA00023163"/>
    </source>
</evidence>
<dbReference type="InterPro" id="IPR000551">
    <property type="entry name" value="MerR-type_HTH_dom"/>
</dbReference>
<dbReference type="PRINTS" id="PR00040">
    <property type="entry name" value="HTHMERR"/>
</dbReference>
<keyword evidence="1" id="KW-0001">2Fe-2S</keyword>
<dbReference type="SMART" id="SM00422">
    <property type="entry name" value="HTH_MERR"/>
    <property type="match status" value="1"/>
</dbReference>
<evidence type="ECO:0000259" key="9">
    <source>
        <dbReference type="PROSITE" id="PS50937"/>
    </source>
</evidence>